<keyword evidence="1" id="KW-0732">Signal</keyword>
<dbReference type="EMBL" id="QJSU01000010">
    <property type="protein sequence ID" value="PYE38023.1"/>
    <property type="molecule type" value="Genomic_DNA"/>
</dbReference>
<dbReference type="OrthoDB" id="6687329at2"/>
<name>A0A2V4UCT7_9GAMM</name>
<evidence type="ECO:0000256" key="1">
    <source>
        <dbReference type="SAM" id="SignalP"/>
    </source>
</evidence>
<dbReference type="RefSeq" id="WP_110924090.1">
    <property type="nucleotide sequence ID" value="NZ_QJSU01000010.1"/>
</dbReference>
<sequence length="273" mass="30268">MKKLSLLLVTLLGPSIVLNGCATAGLVNYTKTDHVEYHEKNILSEKVIAVGYPNKPITGYEDAMILAGKNYSFLVQPTVSSHTSSDIFRRIFSQVDLGSLYIDTNPLFYYPDPDAQTTYGTRDIQKKTQADSNELILDIDRDKSSQVKDIPTLINLVYAKPINEVKNNEQPQLENLGFKCQTSVIAEQQSLACQRPVYIELTVASAVQNIDQINHKLKQPMTIQLNEKWRTKDNANKLGVALLPVSVAVDIVTFPIQAIGAGLLYAALANADW</sequence>
<protein>
    <recommendedName>
        <fullName evidence="4">Lipoprotein</fullName>
    </recommendedName>
</protein>
<keyword evidence="3" id="KW-1185">Reference proteome</keyword>
<evidence type="ECO:0000313" key="3">
    <source>
        <dbReference type="Proteomes" id="UP000247746"/>
    </source>
</evidence>
<dbReference type="Proteomes" id="UP000247746">
    <property type="component" value="Unassembled WGS sequence"/>
</dbReference>
<accession>A0A2V4UCT7</accession>
<evidence type="ECO:0000313" key="2">
    <source>
        <dbReference type="EMBL" id="PYE38023.1"/>
    </source>
</evidence>
<dbReference type="AlphaFoldDB" id="A0A2V4UCT7"/>
<proteinExistence type="predicted"/>
<gene>
    <name evidence="2" type="ORF">DFP82_110104</name>
</gene>
<feature type="chain" id="PRO_5016023230" description="Lipoprotein" evidence="1">
    <location>
        <begin position="25"/>
        <end position="273"/>
    </location>
</feature>
<feature type="signal peptide" evidence="1">
    <location>
        <begin position="1"/>
        <end position="24"/>
    </location>
</feature>
<evidence type="ECO:0008006" key="4">
    <source>
        <dbReference type="Google" id="ProtNLM"/>
    </source>
</evidence>
<reference evidence="2 3" key="1">
    <citation type="submission" date="2018-06" db="EMBL/GenBank/DDBJ databases">
        <title>Genomic Encyclopedia of Type Strains, Phase III (KMG-III): the genomes of soil and plant-associated and newly described type strains.</title>
        <authorList>
            <person name="Whitman W."/>
        </authorList>
    </citation>
    <scope>NUCLEOTIDE SEQUENCE [LARGE SCALE GENOMIC DNA]</scope>
    <source>
        <strain evidence="2 3">CECT 5889</strain>
    </source>
</reference>
<comment type="caution">
    <text evidence="2">The sequence shown here is derived from an EMBL/GenBank/DDBJ whole genome shotgun (WGS) entry which is preliminary data.</text>
</comment>
<organism evidence="2 3">
    <name type="scientific">Psychrobacter fozii</name>
    <dbReference type="NCBI Taxonomy" id="198480"/>
    <lineage>
        <taxon>Bacteria</taxon>
        <taxon>Pseudomonadati</taxon>
        <taxon>Pseudomonadota</taxon>
        <taxon>Gammaproteobacteria</taxon>
        <taxon>Moraxellales</taxon>
        <taxon>Moraxellaceae</taxon>
        <taxon>Psychrobacter</taxon>
    </lineage>
</organism>